<evidence type="ECO:0000313" key="4">
    <source>
        <dbReference type="Proteomes" id="UP001500968"/>
    </source>
</evidence>
<dbReference type="Gene3D" id="3.40.50.1820">
    <property type="entry name" value="alpha/beta hydrolase"/>
    <property type="match status" value="1"/>
</dbReference>
<dbReference type="Proteomes" id="UP001500968">
    <property type="component" value="Unassembled WGS sequence"/>
</dbReference>
<evidence type="ECO:0000256" key="1">
    <source>
        <dbReference type="ARBA" id="ARBA00022801"/>
    </source>
</evidence>
<reference evidence="4" key="1">
    <citation type="journal article" date="2019" name="Int. J. Syst. Evol. Microbiol.">
        <title>The Global Catalogue of Microorganisms (GCM) 10K type strain sequencing project: providing services to taxonomists for standard genome sequencing and annotation.</title>
        <authorList>
            <consortium name="The Broad Institute Genomics Platform"/>
            <consortium name="The Broad Institute Genome Sequencing Center for Infectious Disease"/>
            <person name="Wu L."/>
            <person name="Ma J."/>
        </authorList>
    </citation>
    <scope>NUCLEOTIDE SEQUENCE [LARGE SCALE GENOMIC DNA]</scope>
    <source>
        <strain evidence="4">JCM 17064</strain>
    </source>
</reference>
<comment type="caution">
    <text evidence="3">The sequence shown here is derived from an EMBL/GenBank/DDBJ whole genome shotgun (WGS) entry which is preliminary data.</text>
</comment>
<protein>
    <submittedName>
        <fullName evidence="3">Prolyl oligopeptidase family serine peptidase</fullName>
    </submittedName>
</protein>
<sequence length="819" mass="93548">MGDVQLSANGKWVNYKLNYDYGADTLFVASIQGKKRIAFPKAERYSFSQDGKYFAVIESEGKLRLLDLDNKQERQYLDVVDYEFSPHDLVIITQSDNKQTLIVFDLDSGGETVFEDCSEFAIAKDGKIAMVAEQSIQYYQNGKVIKLPFTALSEKMLFKKLAWNAQANAICFLEPMVISQGMESNKIYHYSIDSQSTTVLNPTTVEVLQGQLIYGEGNTALRFSDDGSQVLFYYSEPKEKEVKQPYEVWDTDTVYEYGWNKLYGNPRVLNKLASWFTATNKVVLIGTNERPSAILTIDGNYAVCYDLKQYEPQYEQVAPADMYLKHIDTGEEKLLLPKQSTAPGMTGISPKGNYFYYYKDRNWWIYDSKKGVHHNVSGVLPIAVTDHQRYEAGPPYPYASPGWSSDEKYFIVYDAYDMWVITVDDYKARRVTRGKEQQVQFRLSEELYPLARKQFKDEYLVRLIDFSKGLLLYASTAGGESGYYKMNPDFSISKILFGNSGKSRLQKAAHTEDYIFVEETAVNPPRLMHFSGKRPTKTIFQSNPFAKAYKWGTAELIDYQNTDGVPLKGILYKPADYVKGKQYPMVVFIYEKQSTGFHNYIVPTEFDSVGFNAAHYFLDGYLVFFPDIVYTPGQAGLSALDCVVAAVDKVKSMGIVDDKRIGLIGHSFGGYESTFIITQTKLFTAAVSGAGVTNLISGYFSYSTPARRPDAWRYESQQHRFGFSPFDNWEAYSKNSPLPHATQCETPLLSWAGKKDTNVLWTQLAEFHMALRRLRKKNLFIVYENEGHAVKTPELQKDLSMRIKHWFDFYLKEKSVVID</sequence>
<keyword evidence="4" id="KW-1185">Reference proteome</keyword>
<evidence type="ECO:0000259" key="2">
    <source>
        <dbReference type="Pfam" id="PF00326"/>
    </source>
</evidence>
<dbReference type="Gene3D" id="2.130.10.10">
    <property type="entry name" value="YVTN repeat-like/Quinoprotein amine dehydrogenase"/>
    <property type="match status" value="1"/>
</dbReference>
<feature type="domain" description="Peptidase S9 prolyl oligopeptidase catalytic" evidence="2">
    <location>
        <begin position="643"/>
        <end position="813"/>
    </location>
</feature>
<dbReference type="SUPFAM" id="SSF53474">
    <property type="entry name" value="alpha/beta-Hydrolases"/>
    <property type="match status" value="1"/>
</dbReference>
<evidence type="ECO:0000313" key="3">
    <source>
        <dbReference type="EMBL" id="GAA4027229.1"/>
    </source>
</evidence>
<dbReference type="InterPro" id="IPR029058">
    <property type="entry name" value="AB_hydrolase_fold"/>
</dbReference>
<dbReference type="EMBL" id="BAABCR010000013">
    <property type="protein sequence ID" value="GAA4027229.1"/>
    <property type="molecule type" value="Genomic_DNA"/>
</dbReference>
<accession>A0ABP7TK15</accession>
<dbReference type="SUPFAM" id="SSF82171">
    <property type="entry name" value="DPP6 N-terminal domain-like"/>
    <property type="match status" value="1"/>
</dbReference>
<gene>
    <name evidence="3" type="ORF">GCM10022386_08270</name>
</gene>
<keyword evidence="1" id="KW-0378">Hydrolase</keyword>
<dbReference type="InterPro" id="IPR015943">
    <property type="entry name" value="WD40/YVTN_repeat-like_dom_sf"/>
</dbReference>
<dbReference type="PANTHER" id="PTHR42776">
    <property type="entry name" value="SERINE PEPTIDASE S9 FAMILY MEMBER"/>
    <property type="match status" value="1"/>
</dbReference>
<dbReference type="Pfam" id="PF00326">
    <property type="entry name" value="Peptidase_S9"/>
    <property type="match status" value="1"/>
</dbReference>
<name>A0ABP7TK15_9FLAO</name>
<dbReference type="InterPro" id="IPR001375">
    <property type="entry name" value="Peptidase_S9_cat"/>
</dbReference>
<dbReference type="PANTHER" id="PTHR42776:SF4">
    <property type="entry name" value="ACYLAMINO-ACID-RELEASING ENZYME"/>
    <property type="match status" value="1"/>
</dbReference>
<organism evidence="3 4">
    <name type="scientific">Flavobacterium cheonhonense</name>
    <dbReference type="NCBI Taxonomy" id="706185"/>
    <lineage>
        <taxon>Bacteria</taxon>
        <taxon>Pseudomonadati</taxon>
        <taxon>Bacteroidota</taxon>
        <taxon>Flavobacteriia</taxon>
        <taxon>Flavobacteriales</taxon>
        <taxon>Flavobacteriaceae</taxon>
        <taxon>Flavobacterium</taxon>
    </lineage>
</organism>
<proteinExistence type="predicted"/>